<dbReference type="RefSeq" id="WP_094280671.1">
    <property type="nucleotide sequence ID" value="NZ_BMKM01000005.1"/>
</dbReference>
<dbReference type="Gene3D" id="1.25.40.10">
    <property type="entry name" value="Tetratricopeptide repeat domain"/>
    <property type="match status" value="2"/>
</dbReference>
<protein>
    <recommendedName>
        <fullName evidence="4">Tetratricopeptide repeat protein</fullName>
    </recommendedName>
</protein>
<evidence type="ECO:0000313" key="3">
    <source>
        <dbReference type="Proteomes" id="UP000614460"/>
    </source>
</evidence>
<keyword evidence="1" id="KW-0802">TPR repeat</keyword>
<evidence type="ECO:0000256" key="1">
    <source>
        <dbReference type="PROSITE-ProRule" id="PRU00339"/>
    </source>
</evidence>
<feature type="repeat" description="TPR" evidence="1">
    <location>
        <begin position="308"/>
        <end position="341"/>
    </location>
</feature>
<dbReference type="SUPFAM" id="SSF48452">
    <property type="entry name" value="TPR-like"/>
    <property type="match status" value="2"/>
</dbReference>
<comment type="caution">
    <text evidence="2">The sequence shown here is derived from an EMBL/GenBank/DDBJ whole genome shotgun (WGS) entry which is preliminary data.</text>
</comment>
<dbReference type="AlphaFoldDB" id="A0A8H9FZN3"/>
<evidence type="ECO:0008006" key="4">
    <source>
        <dbReference type="Google" id="ProtNLM"/>
    </source>
</evidence>
<dbReference type="EMBL" id="BMKM01000005">
    <property type="protein sequence ID" value="GGE24894.1"/>
    <property type="molecule type" value="Genomic_DNA"/>
</dbReference>
<dbReference type="InterPro" id="IPR019734">
    <property type="entry name" value="TPR_rpt"/>
</dbReference>
<organism evidence="2 3">
    <name type="scientific">Sphingobacterium cellulitidis</name>
    <dbReference type="NCBI Taxonomy" id="1768011"/>
    <lineage>
        <taxon>Bacteria</taxon>
        <taxon>Pseudomonadati</taxon>
        <taxon>Bacteroidota</taxon>
        <taxon>Sphingobacteriia</taxon>
        <taxon>Sphingobacteriales</taxon>
        <taxon>Sphingobacteriaceae</taxon>
        <taxon>Sphingobacterium</taxon>
    </lineage>
</organism>
<reference evidence="2" key="1">
    <citation type="journal article" date="2014" name="Int. J. Syst. Evol. Microbiol.">
        <title>Complete genome sequence of Corynebacterium casei LMG S-19264T (=DSM 44701T), isolated from a smear-ripened cheese.</title>
        <authorList>
            <consortium name="US DOE Joint Genome Institute (JGI-PGF)"/>
            <person name="Walter F."/>
            <person name="Albersmeier A."/>
            <person name="Kalinowski J."/>
            <person name="Ruckert C."/>
        </authorList>
    </citation>
    <scope>NUCLEOTIDE SEQUENCE</scope>
    <source>
        <strain evidence="2">CGMCC 1.15966</strain>
    </source>
</reference>
<dbReference type="SMART" id="SM00028">
    <property type="entry name" value="TPR"/>
    <property type="match status" value="2"/>
</dbReference>
<evidence type="ECO:0000313" key="2">
    <source>
        <dbReference type="EMBL" id="GGE24894.1"/>
    </source>
</evidence>
<keyword evidence="3" id="KW-1185">Reference proteome</keyword>
<dbReference type="Pfam" id="PF13374">
    <property type="entry name" value="TPR_10"/>
    <property type="match status" value="1"/>
</dbReference>
<dbReference type="PROSITE" id="PS50005">
    <property type="entry name" value="TPR"/>
    <property type="match status" value="1"/>
</dbReference>
<reference evidence="2" key="2">
    <citation type="submission" date="2020-09" db="EMBL/GenBank/DDBJ databases">
        <authorList>
            <person name="Sun Q."/>
            <person name="Zhou Y."/>
        </authorList>
    </citation>
    <scope>NUCLEOTIDE SEQUENCE</scope>
    <source>
        <strain evidence="2">CGMCC 1.15966</strain>
    </source>
</reference>
<sequence length="768" mass="90807">MKYEELEQLFYAGELDLCISQGEEYLLDHPTDTDVLFLMAIAYHDRAIEEGHESAYVAIQEYVIPYLKRVLKYEPNNPRVMYNLLNYQLGNQYVLEEIAKPKKHLREDNKDEFLDYANRLKNDNLNKVYGLEFEIKIYEILKDDESLLRSLDEAIAFFEEEFKDSRELRDRNVSICWVKKVYLLDRTNLVSKVDLIELIDKGIYRFVSPLDIDYLNLAEIAFDGAALDVSLKVLLKLIKGDNHEPEILEGFIKWHHRFKEQIDLGYQNASVFYFQLIIERNYFEALGLPEDYYYKHGLEIKEKYPNNFAAHHFAGTYLYEMGDFDEAYLLLKQAVAINPDVTSWRRMVESQFLSTGLVEQDIPVFNSLPRDIYNEGVNLDDFLRNMAEDAIKDSLRSLDVRLYQYSFDAFRRYFEDFEFESDFYGDEHCWAMCCNNLAIVYSTLGNYPMAITVCEEGLLHSEFPELHHTLIDALIKNEDFSAAQKALEIYFGIYDEFTASFYRHLQHKADLVVVNHKLELSEDIKSEAQELLFEIYEHYQENPDISDYDFRDFEAAKNTVEGVLYHEYEHKSPYERRDYYLSLASKYPDEANPQYNLMQAYNELEDYEHVNSAARLYLENKQSFLLNDFDKAKTIYLIVKSHYLTTQFREGAAMFTEYNQFCFEAMEASEYVLWLSYGVKLYDKLNDLPQVNGLVARFQEIYEQEEWAYDSLSEEVLLAKAHVNYQQGYLKEAHKILDYILSYDDHNPIAEQFKQTWKKPSIFSKLGF</sequence>
<dbReference type="Proteomes" id="UP000614460">
    <property type="component" value="Unassembled WGS sequence"/>
</dbReference>
<dbReference type="InterPro" id="IPR011990">
    <property type="entry name" value="TPR-like_helical_dom_sf"/>
</dbReference>
<name>A0A8H9FZN3_9SPHI</name>
<accession>A0A8H9FZN3</accession>
<gene>
    <name evidence="2" type="ORF">GCM10011516_23190</name>
</gene>
<proteinExistence type="predicted"/>